<name>A0A286H863_9ACTN</name>
<dbReference type="Proteomes" id="UP000219482">
    <property type="component" value="Unassembled WGS sequence"/>
</dbReference>
<feature type="transmembrane region" description="Helical" evidence="1">
    <location>
        <begin position="58"/>
        <end position="77"/>
    </location>
</feature>
<dbReference type="CDD" id="cd01948">
    <property type="entry name" value="EAL"/>
    <property type="match status" value="1"/>
</dbReference>
<dbReference type="InterPro" id="IPR000160">
    <property type="entry name" value="GGDEF_dom"/>
</dbReference>
<dbReference type="Gene3D" id="3.30.70.270">
    <property type="match status" value="1"/>
</dbReference>
<dbReference type="PROSITE" id="PS50887">
    <property type="entry name" value="GGDEF"/>
    <property type="match status" value="1"/>
</dbReference>
<feature type="transmembrane region" description="Helical" evidence="1">
    <location>
        <begin position="7"/>
        <end position="26"/>
    </location>
</feature>
<keyword evidence="1" id="KW-0472">Membrane</keyword>
<accession>A0A286H863</accession>
<reference evidence="5" key="1">
    <citation type="submission" date="2017-09" db="EMBL/GenBank/DDBJ databases">
        <authorList>
            <person name="Varghese N."/>
            <person name="Submissions S."/>
        </authorList>
    </citation>
    <scope>NUCLEOTIDE SEQUENCE [LARGE SCALE GENOMIC DNA]</scope>
    <source>
        <strain evidence="5">DSM 44270</strain>
    </source>
</reference>
<dbReference type="InterPro" id="IPR029787">
    <property type="entry name" value="Nucleotide_cyclase"/>
</dbReference>
<dbReference type="GO" id="GO:0071111">
    <property type="term" value="F:cyclic-guanylate-specific phosphodiesterase activity"/>
    <property type="evidence" value="ECO:0007669"/>
    <property type="project" value="InterPro"/>
</dbReference>
<dbReference type="SMART" id="SM00052">
    <property type="entry name" value="EAL"/>
    <property type="match status" value="1"/>
</dbReference>
<dbReference type="AlphaFoldDB" id="A0A286H863"/>
<feature type="transmembrane region" description="Helical" evidence="1">
    <location>
        <begin position="83"/>
        <end position="101"/>
    </location>
</feature>
<dbReference type="Gene3D" id="3.20.20.450">
    <property type="entry name" value="EAL domain"/>
    <property type="match status" value="1"/>
</dbReference>
<dbReference type="EMBL" id="OCNK01000007">
    <property type="protein sequence ID" value="SOE03519.1"/>
    <property type="molecule type" value="Genomic_DNA"/>
</dbReference>
<dbReference type="InterPro" id="IPR035919">
    <property type="entry name" value="EAL_sf"/>
</dbReference>
<dbReference type="SUPFAM" id="SSF55073">
    <property type="entry name" value="Nucleotide cyclase"/>
    <property type="match status" value="1"/>
</dbReference>
<dbReference type="SUPFAM" id="SSF141868">
    <property type="entry name" value="EAL domain-like"/>
    <property type="match status" value="1"/>
</dbReference>
<dbReference type="CDD" id="cd01949">
    <property type="entry name" value="GGDEF"/>
    <property type="match status" value="1"/>
</dbReference>
<dbReference type="PANTHER" id="PTHR33121:SF70">
    <property type="entry name" value="SIGNALING PROTEIN YKOW"/>
    <property type="match status" value="1"/>
</dbReference>
<gene>
    <name evidence="4" type="ORF">SAMN06272739_4212</name>
</gene>
<organism evidence="4 5">
    <name type="scientific">Blastococcus haudaquaticus</name>
    <dbReference type="NCBI Taxonomy" id="1938745"/>
    <lineage>
        <taxon>Bacteria</taxon>
        <taxon>Bacillati</taxon>
        <taxon>Actinomycetota</taxon>
        <taxon>Actinomycetes</taxon>
        <taxon>Geodermatophilales</taxon>
        <taxon>Geodermatophilaceae</taxon>
        <taxon>Blastococcus</taxon>
    </lineage>
</organism>
<keyword evidence="1" id="KW-1133">Transmembrane helix</keyword>
<dbReference type="FunFam" id="3.30.70.270:FF:000001">
    <property type="entry name" value="Diguanylate cyclase domain protein"/>
    <property type="match status" value="1"/>
</dbReference>
<dbReference type="Pfam" id="PF00563">
    <property type="entry name" value="EAL"/>
    <property type="match status" value="1"/>
</dbReference>
<keyword evidence="5" id="KW-1185">Reference proteome</keyword>
<dbReference type="InterPro" id="IPR043128">
    <property type="entry name" value="Rev_trsase/Diguanyl_cyclase"/>
</dbReference>
<evidence type="ECO:0000256" key="1">
    <source>
        <dbReference type="SAM" id="Phobius"/>
    </source>
</evidence>
<dbReference type="PROSITE" id="PS50883">
    <property type="entry name" value="EAL"/>
    <property type="match status" value="1"/>
</dbReference>
<evidence type="ECO:0000313" key="4">
    <source>
        <dbReference type="EMBL" id="SOE03519.1"/>
    </source>
</evidence>
<evidence type="ECO:0000313" key="5">
    <source>
        <dbReference type="Proteomes" id="UP000219482"/>
    </source>
</evidence>
<dbReference type="SMART" id="SM00267">
    <property type="entry name" value="GGDEF"/>
    <property type="match status" value="1"/>
</dbReference>
<dbReference type="InterPro" id="IPR001633">
    <property type="entry name" value="EAL_dom"/>
</dbReference>
<feature type="transmembrane region" description="Helical" evidence="1">
    <location>
        <begin position="129"/>
        <end position="152"/>
    </location>
</feature>
<dbReference type="PANTHER" id="PTHR33121">
    <property type="entry name" value="CYCLIC DI-GMP PHOSPHODIESTERASE PDEF"/>
    <property type="match status" value="1"/>
</dbReference>
<proteinExistence type="predicted"/>
<feature type="transmembrane region" description="Helical" evidence="1">
    <location>
        <begin position="32"/>
        <end position="51"/>
    </location>
</feature>
<keyword evidence="1" id="KW-0812">Transmembrane</keyword>
<sequence>MAATLTVFYAFGGLTGILAIIGASSAGRGREALAGLVLAAFVAAAVMSRWGARWPRPAFHVVVAAGTTLIASAAVLSPDTATAMVYGAMMSFIAVDAFFFFRTTAAFLHMAGAVSAISAALQIRGDVPVFTALAVDAVIVALGVATRGLVLLASRATRDPLTGLTNRRGFDSALEELMAAATRTGLPLTAVLLDLDHFKQINDTDGHQAGDRVLRRVADVWRQALPADAVFARHGGDEFALLLPGTTGDQALDMVRRVTAEHADIGMSCGVAEHQIGDSAAQLMRRADSALYTAKAAGRGRAELDAGESSELVRDLAAALAAGEVFVHVQPVVDVASGRMIGVEALARWTHPVLGPVSPERFVALAEQNGLIAALGEHVLRTAVTQLTPLRLAVGGSLGLGINVSGRELCDPAYPQRVTAVLAESGWPASDVVLEVTESLLEAQSSAAVAALQVLRAAGLRVAIDDFGTGYSSLSRLDTLPVDILKFDSSFIATVAESPRRAQMLESIVGMARALGLSVVAEGVETSAQDEVLKRVGCTYAQGYLYGRPAPARELAAPWGRAHAAVAD</sequence>
<evidence type="ECO:0000259" key="3">
    <source>
        <dbReference type="PROSITE" id="PS50887"/>
    </source>
</evidence>
<protein>
    <submittedName>
        <fullName evidence="4">Diguanylate cyclase/phosphodiesterase</fullName>
    </submittedName>
</protein>
<dbReference type="Pfam" id="PF00990">
    <property type="entry name" value="GGDEF"/>
    <property type="match status" value="1"/>
</dbReference>
<evidence type="ECO:0000259" key="2">
    <source>
        <dbReference type="PROSITE" id="PS50883"/>
    </source>
</evidence>
<feature type="domain" description="GGDEF" evidence="3">
    <location>
        <begin position="186"/>
        <end position="307"/>
    </location>
</feature>
<dbReference type="InterPro" id="IPR050706">
    <property type="entry name" value="Cyclic-di-GMP_PDE-like"/>
</dbReference>
<dbReference type="NCBIfam" id="TIGR00254">
    <property type="entry name" value="GGDEF"/>
    <property type="match status" value="1"/>
</dbReference>
<feature type="domain" description="EAL" evidence="2">
    <location>
        <begin position="309"/>
        <end position="563"/>
    </location>
</feature>